<dbReference type="PANTHER" id="PTHR48449">
    <property type="entry name" value="DUF1985 DOMAIN-CONTAINING PROTEIN"/>
    <property type="match status" value="1"/>
</dbReference>
<dbReference type="Pfam" id="PF09331">
    <property type="entry name" value="DUF1985"/>
    <property type="match status" value="1"/>
</dbReference>
<dbReference type="PANTHER" id="PTHR48449:SF1">
    <property type="entry name" value="DUF1985 DOMAIN-CONTAINING PROTEIN"/>
    <property type="match status" value="1"/>
</dbReference>
<evidence type="ECO:0000313" key="2">
    <source>
        <dbReference type="EMBL" id="KAL2498782.1"/>
    </source>
</evidence>
<protein>
    <submittedName>
        <fullName evidence="2">DUF1985 domain-containing protein</fullName>
    </submittedName>
</protein>
<dbReference type="Proteomes" id="UP001604336">
    <property type="component" value="Unassembled WGS sequence"/>
</dbReference>
<sequence length="186" mass="21960">MYASIPYNIDLIMQHFDEEQKPNKANEIWFKVKECVAKFGIQEYELMTGLVCHSTYRNLLVERTKLEYRLRHKLLFKLVQVSLKQLQAAFEEGDDRDDKYKLGFMLLIKCVFKLVDRRSINFETLSLVDKLGMFYEYPWGREVNDVLMKSLNWSWDKSAGIAKLKDSCLLKYTLHGFSTAFQISCN</sequence>
<organism evidence="2 3">
    <name type="scientific">Abeliophyllum distichum</name>
    <dbReference type="NCBI Taxonomy" id="126358"/>
    <lineage>
        <taxon>Eukaryota</taxon>
        <taxon>Viridiplantae</taxon>
        <taxon>Streptophyta</taxon>
        <taxon>Embryophyta</taxon>
        <taxon>Tracheophyta</taxon>
        <taxon>Spermatophyta</taxon>
        <taxon>Magnoliopsida</taxon>
        <taxon>eudicotyledons</taxon>
        <taxon>Gunneridae</taxon>
        <taxon>Pentapetalae</taxon>
        <taxon>asterids</taxon>
        <taxon>lamiids</taxon>
        <taxon>Lamiales</taxon>
        <taxon>Oleaceae</taxon>
        <taxon>Forsythieae</taxon>
        <taxon>Abeliophyllum</taxon>
    </lineage>
</organism>
<proteinExistence type="predicted"/>
<dbReference type="InterPro" id="IPR015410">
    <property type="entry name" value="DUF1985"/>
</dbReference>
<reference evidence="3" key="1">
    <citation type="submission" date="2024-07" db="EMBL/GenBank/DDBJ databases">
        <title>Two chromosome-level genome assemblies of Korean endemic species Abeliophyllum distichum and Forsythia ovata (Oleaceae).</title>
        <authorList>
            <person name="Jang H."/>
        </authorList>
    </citation>
    <scope>NUCLEOTIDE SEQUENCE [LARGE SCALE GENOMIC DNA]</scope>
</reference>
<accession>A0ABD1SDF6</accession>
<comment type="caution">
    <text evidence="2">The sequence shown here is derived from an EMBL/GenBank/DDBJ whole genome shotgun (WGS) entry which is preliminary data.</text>
</comment>
<evidence type="ECO:0000313" key="3">
    <source>
        <dbReference type="Proteomes" id="UP001604336"/>
    </source>
</evidence>
<evidence type="ECO:0000259" key="1">
    <source>
        <dbReference type="Pfam" id="PF09331"/>
    </source>
</evidence>
<dbReference type="AlphaFoldDB" id="A0ABD1SDF6"/>
<feature type="domain" description="DUF1985" evidence="1">
    <location>
        <begin position="21"/>
        <end position="150"/>
    </location>
</feature>
<gene>
    <name evidence="2" type="ORF">Adt_24332</name>
</gene>
<keyword evidence="3" id="KW-1185">Reference proteome</keyword>
<name>A0ABD1SDF6_9LAMI</name>
<dbReference type="EMBL" id="JBFOLK010000007">
    <property type="protein sequence ID" value="KAL2498782.1"/>
    <property type="molecule type" value="Genomic_DNA"/>
</dbReference>